<name>A0A9W5TZ72_9BACI</name>
<dbReference type="InterPro" id="IPR011611">
    <property type="entry name" value="PfkB_dom"/>
</dbReference>
<evidence type="ECO:0000256" key="3">
    <source>
        <dbReference type="ARBA" id="ARBA00022777"/>
    </source>
</evidence>
<protein>
    <submittedName>
        <fullName evidence="6">Sugar kinase</fullName>
    </submittedName>
</protein>
<dbReference type="AlphaFoldDB" id="A0A9W5TZ72"/>
<proteinExistence type="inferred from homology"/>
<accession>A0A9W5TZ72</accession>
<dbReference type="Gene3D" id="3.40.1190.20">
    <property type="match status" value="1"/>
</dbReference>
<sequence>MTGHKSSFYKINSRKKALVLGSAVIDVIVTIPALPKTGNDVFAGAQEVIVGGCAYNVGNILKQLNASYDLLIPIGNGPNAAHIKKQIALDGHDQMLSEFKGDNGWCLCMVEGNGERTFMTVPGIENDWQEDWFEQVNLREYDYIYLSGYSFEGESAKVLLNQLKNKREGTDIIFDPSPRVSEMNKAHLNELLELGTILHCNRDELLALSEQDDVETGAKIMNRKTNKPVVVTLGSEGTLFADNGTSKLCKGRNVPLVDTIGAGDTHTAAFIAALLDEQSIETACIWGNDAAAKVVQVQGASVELFKG</sequence>
<comment type="similarity">
    <text evidence="1 4">Belongs to the carbohydrate kinase PfkB family.</text>
</comment>
<reference evidence="6" key="1">
    <citation type="journal article" date="2014" name="Int. J. Syst. Evol. Microbiol.">
        <title>Complete genome sequence of Corynebacterium casei LMG S-19264T (=DSM 44701T), isolated from a smear-ripened cheese.</title>
        <authorList>
            <consortium name="US DOE Joint Genome Institute (JGI-PGF)"/>
            <person name="Walter F."/>
            <person name="Albersmeier A."/>
            <person name="Kalinowski J."/>
            <person name="Ruckert C."/>
        </authorList>
    </citation>
    <scope>NUCLEOTIDE SEQUENCE</scope>
    <source>
        <strain evidence="6">CGMCC 1.15454</strain>
    </source>
</reference>
<dbReference type="GO" id="GO:0006796">
    <property type="term" value="P:phosphate-containing compound metabolic process"/>
    <property type="evidence" value="ECO:0007669"/>
    <property type="project" value="UniProtKB-ARBA"/>
</dbReference>
<evidence type="ECO:0000256" key="1">
    <source>
        <dbReference type="ARBA" id="ARBA00010688"/>
    </source>
</evidence>
<dbReference type="PRINTS" id="PR00990">
    <property type="entry name" value="RIBOKINASE"/>
</dbReference>
<organism evidence="6 7">
    <name type="scientific">Lentibacillus populi</name>
    <dbReference type="NCBI Taxonomy" id="1827502"/>
    <lineage>
        <taxon>Bacteria</taxon>
        <taxon>Bacillati</taxon>
        <taxon>Bacillota</taxon>
        <taxon>Bacilli</taxon>
        <taxon>Bacillales</taxon>
        <taxon>Bacillaceae</taxon>
        <taxon>Lentibacillus</taxon>
    </lineage>
</organism>
<dbReference type="InterPro" id="IPR002173">
    <property type="entry name" value="Carboh/pur_kinase_PfkB_CS"/>
</dbReference>
<dbReference type="EMBL" id="BMJD01000022">
    <property type="protein sequence ID" value="GGB48309.1"/>
    <property type="molecule type" value="Genomic_DNA"/>
</dbReference>
<feature type="domain" description="Carbohydrate kinase PfkB" evidence="5">
    <location>
        <begin position="15"/>
        <end position="301"/>
    </location>
</feature>
<dbReference type="PROSITE" id="PS00584">
    <property type="entry name" value="PFKB_KINASES_2"/>
    <property type="match status" value="1"/>
</dbReference>
<evidence type="ECO:0000259" key="5">
    <source>
        <dbReference type="Pfam" id="PF00294"/>
    </source>
</evidence>
<reference evidence="6" key="2">
    <citation type="submission" date="2020-09" db="EMBL/GenBank/DDBJ databases">
        <authorList>
            <person name="Sun Q."/>
            <person name="Zhou Y."/>
        </authorList>
    </citation>
    <scope>NUCLEOTIDE SEQUENCE</scope>
    <source>
        <strain evidence="6">CGMCC 1.15454</strain>
    </source>
</reference>
<keyword evidence="3 4" id="KW-0418">Kinase</keyword>
<evidence type="ECO:0000313" key="6">
    <source>
        <dbReference type="EMBL" id="GGB48309.1"/>
    </source>
</evidence>
<comment type="caution">
    <text evidence="6">The sequence shown here is derived from an EMBL/GenBank/DDBJ whole genome shotgun (WGS) entry which is preliminary data.</text>
</comment>
<dbReference type="RefSeq" id="WP_188725376.1">
    <property type="nucleotide sequence ID" value="NZ_BMJD01000022.1"/>
</dbReference>
<dbReference type="GO" id="GO:0005829">
    <property type="term" value="C:cytosol"/>
    <property type="evidence" value="ECO:0007669"/>
    <property type="project" value="TreeGrafter"/>
</dbReference>
<dbReference type="Pfam" id="PF00294">
    <property type="entry name" value="PfkB"/>
    <property type="match status" value="1"/>
</dbReference>
<dbReference type="SUPFAM" id="SSF53613">
    <property type="entry name" value="Ribokinase-like"/>
    <property type="match status" value="1"/>
</dbReference>
<dbReference type="PANTHER" id="PTHR10584:SF166">
    <property type="entry name" value="RIBOKINASE"/>
    <property type="match status" value="1"/>
</dbReference>
<keyword evidence="7" id="KW-1185">Reference proteome</keyword>
<dbReference type="InterPro" id="IPR029056">
    <property type="entry name" value="Ribokinase-like"/>
</dbReference>
<dbReference type="Proteomes" id="UP000621492">
    <property type="component" value="Unassembled WGS sequence"/>
</dbReference>
<keyword evidence="2 4" id="KW-0808">Transferase</keyword>
<dbReference type="GO" id="GO:0016301">
    <property type="term" value="F:kinase activity"/>
    <property type="evidence" value="ECO:0007669"/>
    <property type="project" value="UniProtKB-KW"/>
</dbReference>
<dbReference type="InterPro" id="IPR002139">
    <property type="entry name" value="Ribo/fructo_kinase"/>
</dbReference>
<evidence type="ECO:0000256" key="2">
    <source>
        <dbReference type="ARBA" id="ARBA00022679"/>
    </source>
</evidence>
<evidence type="ECO:0000256" key="4">
    <source>
        <dbReference type="RuleBase" id="RU003704"/>
    </source>
</evidence>
<dbReference type="PANTHER" id="PTHR10584">
    <property type="entry name" value="SUGAR KINASE"/>
    <property type="match status" value="1"/>
</dbReference>
<gene>
    <name evidence="6" type="ORF">GCM10011409_27330</name>
</gene>
<evidence type="ECO:0000313" key="7">
    <source>
        <dbReference type="Proteomes" id="UP000621492"/>
    </source>
</evidence>